<sequence length="58" mass="6168">MAVIWILGGGDDGMAEFDPRPVDDIAAERDARLADLITMLNSETGPHSRDIQTGGNKG</sequence>
<dbReference type="EMBL" id="JACIJG010000006">
    <property type="protein sequence ID" value="MBB5702108.1"/>
    <property type="molecule type" value="Genomic_DNA"/>
</dbReference>
<dbReference type="Proteomes" id="UP000555546">
    <property type="component" value="Unassembled WGS sequence"/>
</dbReference>
<keyword evidence="2" id="KW-1185">Reference proteome</keyword>
<comment type="caution">
    <text evidence="1">The sequence shown here is derived from an EMBL/GenBank/DDBJ whole genome shotgun (WGS) entry which is preliminary data.</text>
</comment>
<dbReference type="RefSeq" id="WP_183651343.1">
    <property type="nucleotide sequence ID" value="NZ_JACIJG010000006.1"/>
</dbReference>
<accession>A0A7W9AWX3</accession>
<protein>
    <submittedName>
        <fullName evidence="1">Uncharacterized protein</fullName>
    </submittedName>
</protein>
<organism evidence="1 2">
    <name type="scientific">Brucella daejeonensis</name>
    <dbReference type="NCBI Taxonomy" id="659015"/>
    <lineage>
        <taxon>Bacteria</taxon>
        <taxon>Pseudomonadati</taxon>
        <taxon>Pseudomonadota</taxon>
        <taxon>Alphaproteobacteria</taxon>
        <taxon>Hyphomicrobiales</taxon>
        <taxon>Brucellaceae</taxon>
        <taxon>Brucella/Ochrobactrum group</taxon>
        <taxon>Brucella</taxon>
    </lineage>
</organism>
<name>A0A7W9AWX3_9HYPH</name>
<evidence type="ECO:0000313" key="2">
    <source>
        <dbReference type="Proteomes" id="UP000555546"/>
    </source>
</evidence>
<evidence type="ECO:0000313" key="1">
    <source>
        <dbReference type="EMBL" id="MBB5702108.1"/>
    </source>
</evidence>
<dbReference type="AlphaFoldDB" id="A0A7W9AWX3"/>
<reference evidence="1 2" key="1">
    <citation type="submission" date="2020-08" db="EMBL/GenBank/DDBJ databases">
        <title>Genomic Encyclopedia of Type Strains, Phase IV (KMG-IV): sequencing the most valuable type-strain genomes for metagenomic binning, comparative biology and taxonomic classification.</title>
        <authorList>
            <person name="Goeker M."/>
        </authorList>
    </citation>
    <scope>NUCLEOTIDE SEQUENCE [LARGE SCALE GENOMIC DNA]</scope>
    <source>
        <strain evidence="1 2">DSM 26944</strain>
    </source>
</reference>
<proteinExistence type="predicted"/>
<gene>
    <name evidence="1" type="ORF">FHS76_001983</name>
</gene>